<protein>
    <submittedName>
        <fullName evidence="1">Uncharacterized protein</fullName>
    </submittedName>
</protein>
<comment type="caution">
    <text evidence="1">The sequence shown here is derived from an EMBL/GenBank/DDBJ whole genome shotgun (WGS) entry which is preliminary data.</text>
</comment>
<dbReference type="Proteomes" id="UP001320706">
    <property type="component" value="Unassembled WGS sequence"/>
</dbReference>
<sequence length="545" mass="58029">MAAEVVAGTPLAEALQGAVQTKLVDMGWSTGALDDSALLEYIIMMVVHKKTQEEVAQELSTDLLGLDPSDTSGADFARWLFETVNTLNAQLNGAPVAQTQQPEQAQSQQMDASAQEFVPAGGDMAMDDASGVPDAPSGPKAMRNAAVPKGPRNGRAMLGQVNKAMDRSGDASLHHIKGAAGAGRIGKNREPPKGPRNNNMANRMQNAMNGGRGMGMGGAQAMMANNPMMQGVSPQQQMQMLKLLEEQSRMMAQILGPNAAGQFGNAPAINPAFFKGQQSGGKSLFDRVEGKRQNGFQKRQPRQQSTTDGDTAMDGDTSTTTADGEKKESFDVLCKYNHNCTNASCPYAHAGPATTAGTTVDLSDTCSFGAACQNRKCSGKHPSPATRRQHLSTAVDCKFFPNCKFPPSPFLTLHTGINADTGFNPRCPFKHPSTPACRNGADCTVEGCTYSHSTVMCRYNPCLNPGCSFKHAEGQKRGKFEDKVWKAEGFDREGAEAKDRAHVSERFGSLAQEGEEELILPGKDGENGDAGGAEQENSMQADIVT</sequence>
<dbReference type="EMBL" id="JAMKPW020000022">
    <property type="protein sequence ID" value="KAK8206716.1"/>
    <property type="molecule type" value="Genomic_DNA"/>
</dbReference>
<evidence type="ECO:0000313" key="1">
    <source>
        <dbReference type="EMBL" id="KAK8206716.1"/>
    </source>
</evidence>
<accession>A0ACC3SC86</accession>
<proteinExistence type="predicted"/>
<gene>
    <name evidence="1" type="ORF">M8818_004550</name>
</gene>
<evidence type="ECO:0000313" key="2">
    <source>
        <dbReference type="Proteomes" id="UP001320706"/>
    </source>
</evidence>
<organism evidence="1 2">
    <name type="scientific">Zalaria obscura</name>
    <dbReference type="NCBI Taxonomy" id="2024903"/>
    <lineage>
        <taxon>Eukaryota</taxon>
        <taxon>Fungi</taxon>
        <taxon>Dikarya</taxon>
        <taxon>Ascomycota</taxon>
        <taxon>Pezizomycotina</taxon>
        <taxon>Dothideomycetes</taxon>
        <taxon>Dothideomycetidae</taxon>
        <taxon>Dothideales</taxon>
        <taxon>Zalariaceae</taxon>
        <taxon>Zalaria</taxon>
    </lineage>
</organism>
<keyword evidence="2" id="KW-1185">Reference proteome</keyword>
<reference evidence="1" key="1">
    <citation type="submission" date="2024-02" db="EMBL/GenBank/DDBJ databases">
        <title>Metagenome Assembled Genome of Zalaria obscura JY119.</title>
        <authorList>
            <person name="Vighnesh L."/>
            <person name="Jagadeeshwari U."/>
            <person name="Venkata Ramana C."/>
            <person name="Sasikala C."/>
        </authorList>
    </citation>
    <scope>NUCLEOTIDE SEQUENCE</scope>
    <source>
        <strain evidence="1">JY119</strain>
    </source>
</reference>
<name>A0ACC3SC86_9PEZI</name>